<accession>A0ABT5UFJ8</accession>
<protein>
    <submittedName>
        <fullName evidence="3">Poly(3-hydroxyalkanoate) depolymerase</fullName>
    </submittedName>
</protein>
<dbReference type="PRINTS" id="PR00111">
    <property type="entry name" value="ABHYDROLASE"/>
</dbReference>
<dbReference type="InterPro" id="IPR000073">
    <property type="entry name" value="AB_hydrolase_1"/>
</dbReference>
<reference evidence="3 4" key="1">
    <citation type="submission" date="2022-11" db="EMBL/GenBank/DDBJ databases">
        <title>Spartinivicinus poritis sp. nov., isolated from scleractinian coral Porites lutea.</title>
        <authorList>
            <person name="Zhang G."/>
            <person name="Cai L."/>
            <person name="Wei Q."/>
        </authorList>
    </citation>
    <scope>NUCLEOTIDE SEQUENCE [LARGE SCALE GENOMIC DNA]</scope>
    <source>
        <strain evidence="3 4">A2-2</strain>
    </source>
</reference>
<feature type="region of interest" description="Disordered" evidence="1">
    <location>
        <begin position="308"/>
        <end position="360"/>
    </location>
</feature>
<feature type="compositionally biased region" description="Basic and acidic residues" evidence="1">
    <location>
        <begin position="308"/>
        <end position="324"/>
    </location>
</feature>
<proteinExistence type="predicted"/>
<evidence type="ECO:0000256" key="1">
    <source>
        <dbReference type="SAM" id="MobiDB-lite"/>
    </source>
</evidence>
<dbReference type="PANTHER" id="PTHR43798">
    <property type="entry name" value="MONOACYLGLYCEROL LIPASE"/>
    <property type="match status" value="1"/>
</dbReference>
<evidence type="ECO:0000313" key="4">
    <source>
        <dbReference type="Proteomes" id="UP001528823"/>
    </source>
</evidence>
<dbReference type="InterPro" id="IPR029058">
    <property type="entry name" value="AB_hydrolase_fold"/>
</dbReference>
<dbReference type="PANTHER" id="PTHR43798:SF33">
    <property type="entry name" value="HYDROLASE, PUTATIVE (AFU_ORTHOLOGUE AFUA_2G14860)-RELATED"/>
    <property type="match status" value="1"/>
</dbReference>
<gene>
    <name evidence="3" type="primary">phaZ</name>
    <name evidence="3" type="ORF">ORQ98_24665</name>
</gene>
<organism evidence="3 4">
    <name type="scientific">Spartinivicinus poritis</name>
    <dbReference type="NCBI Taxonomy" id="2994640"/>
    <lineage>
        <taxon>Bacteria</taxon>
        <taxon>Pseudomonadati</taxon>
        <taxon>Pseudomonadota</taxon>
        <taxon>Gammaproteobacteria</taxon>
        <taxon>Oceanospirillales</taxon>
        <taxon>Zooshikellaceae</taxon>
        <taxon>Spartinivicinus</taxon>
    </lineage>
</organism>
<dbReference type="Pfam" id="PF00561">
    <property type="entry name" value="Abhydrolase_1"/>
    <property type="match status" value="1"/>
</dbReference>
<dbReference type="RefSeq" id="WP_274691471.1">
    <property type="nucleotide sequence ID" value="NZ_JAPMOU010000053.1"/>
</dbReference>
<dbReference type="EMBL" id="JAPMOU010000053">
    <property type="protein sequence ID" value="MDE1465160.1"/>
    <property type="molecule type" value="Genomic_DNA"/>
</dbReference>
<sequence>METTFSTNIREPMRVRFKTLDIDGQILRVAIRPGSSDILPLLVFNGIGANLELIKPFADELEGVEVIAFDAPGTGGSSTPKLPYRFPGLVRLVSKMLDELNYGQVNILGVSWGGALAQQFAYDHPYRCNRLVLAATSMGSVAIPAKLTVLLKMASPRRYVQSSYMEKIAASIYGGAFRRNSRLIKNHSLKIRSPSGIGYYYQILAGAGWTSFHWLHQIKQPTLILAGDDDPIIPLANAKLMARLIPNSELRVIRCGHLFLLTRTKEIAPIVIDFLNDNKNRLTNPERAKVATIITAPEMSTEPDNITELKEQSVKDSKQIEVVRKSKVSSASTDNSIKEQMTKTLKADPGGTTAENKPPD</sequence>
<dbReference type="InterPro" id="IPR011942">
    <property type="entry name" value="PHA_depoly_arom"/>
</dbReference>
<dbReference type="SUPFAM" id="SSF53474">
    <property type="entry name" value="alpha/beta-Hydrolases"/>
    <property type="match status" value="1"/>
</dbReference>
<dbReference type="InterPro" id="IPR050266">
    <property type="entry name" value="AB_hydrolase_sf"/>
</dbReference>
<comment type="caution">
    <text evidence="3">The sequence shown here is derived from an EMBL/GenBank/DDBJ whole genome shotgun (WGS) entry which is preliminary data.</text>
</comment>
<dbReference type="Proteomes" id="UP001528823">
    <property type="component" value="Unassembled WGS sequence"/>
</dbReference>
<dbReference type="NCBIfam" id="TIGR02240">
    <property type="entry name" value="PHA_depoly_arom"/>
    <property type="match status" value="1"/>
</dbReference>
<evidence type="ECO:0000259" key="2">
    <source>
        <dbReference type="Pfam" id="PF00561"/>
    </source>
</evidence>
<name>A0ABT5UFJ8_9GAMM</name>
<keyword evidence="4" id="KW-1185">Reference proteome</keyword>
<feature type="domain" description="AB hydrolase-1" evidence="2">
    <location>
        <begin position="40"/>
        <end position="263"/>
    </location>
</feature>
<evidence type="ECO:0000313" key="3">
    <source>
        <dbReference type="EMBL" id="MDE1465160.1"/>
    </source>
</evidence>
<dbReference type="Gene3D" id="3.40.50.1820">
    <property type="entry name" value="alpha/beta hydrolase"/>
    <property type="match status" value="1"/>
</dbReference>